<reference evidence="4 5" key="1">
    <citation type="journal article" date="2015" name="BMC Genomics">
        <title>The genome of the truffle-parasite Tolypocladium ophioglossoides and the evolution of antifungal peptaibiotics.</title>
        <authorList>
            <person name="Quandt C.A."/>
            <person name="Bushley K.E."/>
            <person name="Spatafora J.W."/>
        </authorList>
    </citation>
    <scope>NUCLEOTIDE SEQUENCE [LARGE SCALE GENOMIC DNA]</scope>
    <source>
        <strain evidence="4 5">CBS 100239</strain>
    </source>
</reference>
<evidence type="ECO:0000313" key="5">
    <source>
        <dbReference type="Proteomes" id="UP000036947"/>
    </source>
</evidence>
<evidence type="ECO:0000259" key="3">
    <source>
        <dbReference type="Pfam" id="PF24535"/>
    </source>
</evidence>
<feature type="region of interest" description="Disordered" evidence="1">
    <location>
        <begin position="220"/>
        <end position="239"/>
    </location>
</feature>
<dbReference type="InterPro" id="IPR056019">
    <property type="entry name" value="DUF7598"/>
</dbReference>
<feature type="transmembrane region" description="Helical" evidence="2">
    <location>
        <begin position="65"/>
        <end position="84"/>
    </location>
</feature>
<organism evidence="4 5">
    <name type="scientific">Tolypocladium ophioglossoides (strain CBS 100239)</name>
    <name type="common">Snaketongue truffleclub</name>
    <name type="synonym">Elaphocordyceps ophioglossoides</name>
    <dbReference type="NCBI Taxonomy" id="1163406"/>
    <lineage>
        <taxon>Eukaryota</taxon>
        <taxon>Fungi</taxon>
        <taxon>Dikarya</taxon>
        <taxon>Ascomycota</taxon>
        <taxon>Pezizomycotina</taxon>
        <taxon>Sordariomycetes</taxon>
        <taxon>Hypocreomycetidae</taxon>
        <taxon>Hypocreales</taxon>
        <taxon>Ophiocordycipitaceae</taxon>
        <taxon>Tolypocladium</taxon>
    </lineage>
</organism>
<dbReference type="EMBL" id="LFRF01000005">
    <property type="protein sequence ID" value="KND92464.1"/>
    <property type="molecule type" value="Genomic_DNA"/>
</dbReference>
<feature type="compositionally biased region" description="Basic and acidic residues" evidence="1">
    <location>
        <begin position="269"/>
        <end position="281"/>
    </location>
</feature>
<keyword evidence="2" id="KW-0472">Membrane</keyword>
<dbReference type="Proteomes" id="UP000036947">
    <property type="component" value="Unassembled WGS sequence"/>
</dbReference>
<keyword evidence="5" id="KW-1185">Reference proteome</keyword>
<protein>
    <recommendedName>
        <fullName evidence="3">DUF7598 domain-containing protein</fullName>
    </recommendedName>
</protein>
<dbReference type="STRING" id="1163406.A0A0L0NEK1"/>
<feature type="transmembrane region" description="Helical" evidence="2">
    <location>
        <begin position="104"/>
        <end position="127"/>
    </location>
</feature>
<evidence type="ECO:0000256" key="2">
    <source>
        <dbReference type="SAM" id="Phobius"/>
    </source>
</evidence>
<gene>
    <name evidence="4" type="ORF">TOPH_02677</name>
</gene>
<evidence type="ECO:0000256" key="1">
    <source>
        <dbReference type="SAM" id="MobiDB-lite"/>
    </source>
</evidence>
<sequence length="314" mass="34703">MSFAATSSFTSIASWRYQSASILRYQSASILCLSFPRPEHPTTLFTMLGLNLGSLRGIGMVVLQVLRTFTVITLAAVGAAYWVLIIKADKARDYFVFECASHFFASIACVVLIISEFPFLNSIRAYLRCTWPVLSDQHGIGWLGGAMVVIGCDMLGNLNRPAYDPDNLGPHFSKLVLASSVLALTFGVLNILSAVVWRDGKEGITSRDIRANGSLADRRQSLPDYSSTARSNSSLRNEKTRSKFASMFWKKENGEKTRPHISNPIPAHQDVERDAQDDDRGSPIVPGLKRPDTALHPMHTGRSSVYSEAHMSRF</sequence>
<dbReference type="AlphaFoldDB" id="A0A0L0NEK1"/>
<proteinExistence type="predicted"/>
<feature type="domain" description="DUF7598" evidence="3">
    <location>
        <begin position="59"/>
        <end position="196"/>
    </location>
</feature>
<keyword evidence="2" id="KW-1133">Transmembrane helix</keyword>
<dbReference type="Pfam" id="PF24535">
    <property type="entry name" value="DUF7598"/>
    <property type="match status" value="1"/>
</dbReference>
<name>A0A0L0NEK1_TOLOC</name>
<accession>A0A0L0NEK1</accession>
<feature type="compositionally biased region" description="Polar residues" evidence="1">
    <location>
        <begin position="223"/>
        <end position="235"/>
    </location>
</feature>
<evidence type="ECO:0000313" key="4">
    <source>
        <dbReference type="EMBL" id="KND92464.1"/>
    </source>
</evidence>
<feature type="transmembrane region" description="Helical" evidence="2">
    <location>
        <begin position="176"/>
        <end position="197"/>
    </location>
</feature>
<keyword evidence="2" id="KW-0812">Transmembrane</keyword>
<comment type="caution">
    <text evidence="4">The sequence shown here is derived from an EMBL/GenBank/DDBJ whole genome shotgun (WGS) entry which is preliminary data.</text>
</comment>
<dbReference type="OrthoDB" id="5327148at2759"/>
<feature type="region of interest" description="Disordered" evidence="1">
    <location>
        <begin position="253"/>
        <end position="314"/>
    </location>
</feature>